<dbReference type="InterPro" id="IPR052432">
    <property type="entry name" value="PITP/CRAL-TRIO"/>
</dbReference>
<dbReference type="AlphaFoldDB" id="A0A9P8Y1J3"/>
<protein>
    <submittedName>
        <fullName evidence="3">CRAL-TRIO domain-containing protein</fullName>
    </submittedName>
</protein>
<dbReference type="GeneID" id="70177872"/>
<evidence type="ECO:0000259" key="2">
    <source>
        <dbReference type="PROSITE" id="PS50191"/>
    </source>
</evidence>
<evidence type="ECO:0000256" key="1">
    <source>
        <dbReference type="SAM" id="MobiDB-lite"/>
    </source>
</evidence>
<sequence>MENAEIPEGYVGNLTPFQERQLQKFWVRLTEITGTKAAADASGAASIRSAAGNSQHQDANDNKYGQSDAFTRYLASEPPEAIRRALWAVVKNDNPDSMVLRFLRARKWDVDKAIVMLVTMVEWRALQNVDTVVVRGGEGVGLKEKRTDDEEGLLLQYRLGKSFVRGLDKNRRPVYIVKPRLHSPKTQTGRAMELYILHTIESIRMLVKDPFDTACLIFDLTGFGLRNMDFPAVKFLIQVFEARYPETLGVVLIHNAPWVFQGIWRIVKGWLDPVVASKIHFTSKAADLEQFIPHANLMAEYGGADDYTYSYVEPRAGENDAMQDLERIQKLTAEREAIIAEYEKATIEWAAAAAAAAAATAPAPAVAQEEKERAEVEKEERKEKGEEGEEEGEGDHQTETEAAASRQQEEEADEEKYAARRAALAERLAANYWLLDPHVRSRNIYDRLGILSETGEVNFAPKT</sequence>
<keyword evidence="4" id="KW-1185">Reference proteome</keyword>
<feature type="region of interest" description="Disordered" evidence="1">
    <location>
        <begin position="363"/>
        <end position="419"/>
    </location>
</feature>
<name>A0A9P8Y1J3_9PEZI</name>
<gene>
    <name evidence="3" type="ORF">B0I36DRAFT_138236</name>
</gene>
<evidence type="ECO:0000313" key="3">
    <source>
        <dbReference type="EMBL" id="KAH7027406.1"/>
    </source>
</evidence>
<dbReference type="PANTHER" id="PTHR46590:SF1">
    <property type="entry name" value="PHOSPHATIDYLINOSITOL TRANSFER PROTEIN CSR1"/>
    <property type="match status" value="1"/>
</dbReference>
<dbReference type="PROSITE" id="PS50191">
    <property type="entry name" value="CRAL_TRIO"/>
    <property type="match status" value="1"/>
</dbReference>
<dbReference type="Pfam" id="PF03765">
    <property type="entry name" value="CRAL_TRIO_N"/>
    <property type="match status" value="1"/>
</dbReference>
<dbReference type="RefSeq" id="XP_046010205.1">
    <property type="nucleotide sequence ID" value="XM_046148326.1"/>
</dbReference>
<dbReference type="OrthoDB" id="43460at2759"/>
<dbReference type="SMART" id="SM00516">
    <property type="entry name" value="SEC14"/>
    <property type="match status" value="1"/>
</dbReference>
<dbReference type="Gene3D" id="3.40.525.10">
    <property type="entry name" value="CRAL-TRIO lipid binding domain"/>
    <property type="match status" value="1"/>
</dbReference>
<organism evidence="3 4">
    <name type="scientific">Microdochium trichocladiopsis</name>
    <dbReference type="NCBI Taxonomy" id="1682393"/>
    <lineage>
        <taxon>Eukaryota</taxon>
        <taxon>Fungi</taxon>
        <taxon>Dikarya</taxon>
        <taxon>Ascomycota</taxon>
        <taxon>Pezizomycotina</taxon>
        <taxon>Sordariomycetes</taxon>
        <taxon>Xylariomycetidae</taxon>
        <taxon>Xylariales</taxon>
        <taxon>Microdochiaceae</taxon>
        <taxon>Microdochium</taxon>
    </lineage>
</organism>
<dbReference type="SUPFAM" id="SSF52087">
    <property type="entry name" value="CRAL/TRIO domain"/>
    <property type="match status" value="1"/>
</dbReference>
<dbReference type="EMBL" id="JAGTJQ010000007">
    <property type="protein sequence ID" value="KAH7027406.1"/>
    <property type="molecule type" value="Genomic_DNA"/>
</dbReference>
<dbReference type="SMART" id="SM01100">
    <property type="entry name" value="CRAL_TRIO_N"/>
    <property type="match status" value="1"/>
</dbReference>
<feature type="domain" description="CRAL-TRIO" evidence="2">
    <location>
        <begin position="150"/>
        <end position="309"/>
    </location>
</feature>
<comment type="caution">
    <text evidence="3">The sequence shown here is derived from an EMBL/GenBank/DDBJ whole genome shotgun (WGS) entry which is preliminary data.</text>
</comment>
<proteinExistence type="predicted"/>
<dbReference type="InterPro" id="IPR036865">
    <property type="entry name" value="CRAL-TRIO_dom_sf"/>
</dbReference>
<dbReference type="PANTHER" id="PTHR46590">
    <property type="entry name" value="PHOSPHATIDYLINOSITOL TRANSFER PROTEIN CSR1-RELATED"/>
    <property type="match status" value="1"/>
</dbReference>
<dbReference type="InterPro" id="IPR001251">
    <property type="entry name" value="CRAL-TRIO_dom"/>
</dbReference>
<evidence type="ECO:0000313" key="4">
    <source>
        <dbReference type="Proteomes" id="UP000756346"/>
    </source>
</evidence>
<dbReference type="Pfam" id="PF00650">
    <property type="entry name" value="CRAL_TRIO"/>
    <property type="match status" value="1"/>
</dbReference>
<feature type="compositionally biased region" description="Basic and acidic residues" evidence="1">
    <location>
        <begin position="368"/>
        <end position="385"/>
    </location>
</feature>
<dbReference type="InterPro" id="IPR036273">
    <property type="entry name" value="CRAL/TRIO_N_dom_sf"/>
</dbReference>
<dbReference type="SUPFAM" id="SSF46938">
    <property type="entry name" value="CRAL/TRIO N-terminal domain"/>
    <property type="match status" value="1"/>
</dbReference>
<dbReference type="Proteomes" id="UP000756346">
    <property type="component" value="Unassembled WGS sequence"/>
</dbReference>
<accession>A0A9P8Y1J3</accession>
<dbReference type="InterPro" id="IPR011074">
    <property type="entry name" value="CRAL/TRIO_N_dom"/>
</dbReference>
<reference evidence="3" key="1">
    <citation type="journal article" date="2021" name="Nat. Commun.">
        <title>Genetic determinants of endophytism in the Arabidopsis root mycobiome.</title>
        <authorList>
            <person name="Mesny F."/>
            <person name="Miyauchi S."/>
            <person name="Thiergart T."/>
            <person name="Pickel B."/>
            <person name="Atanasova L."/>
            <person name="Karlsson M."/>
            <person name="Huettel B."/>
            <person name="Barry K.W."/>
            <person name="Haridas S."/>
            <person name="Chen C."/>
            <person name="Bauer D."/>
            <person name="Andreopoulos W."/>
            <person name="Pangilinan J."/>
            <person name="LaButti K."/>
            <person name="Riley R."/>
            <person name="Lipzen A."/>
            <person name="Clum A."/>
            <person name="Drula E."/>
            <person name="Henrissat B."/>
            <person name="Kohler A."/>
            <person name="Grigoriev I.V."/>
            <person name="Martin F.M."/>
            <person name="Hacquard S."/>
        </authorList>
    </citation>
    <scope>NUCLEOTIDE SEQUENCE</scope>
    <source>
        <strain evidence="3">MPI-CAGE-CH-0230</strain>
    </source>
</reference>
<dbReference type="CDD" id="cd00170">
    <property type="entry name" value="SEC14"/>
    <property type="match status" value="1"/>
</dbReference>